<gene>
    <name evidence="1" type="ORF">EX30DRAFT_47319</name>
</gene>
<evidence type="ECO:0000313" key="2">
    <source>
        <dbReference type="Proteomes" id="UP000298138"/>
    </source>
</evidence>
<name>A0A4S2MVU9_9PEZI</name>
<reference evidence="1 2" key="1">
    <citation type="submission" date="2019-04" db="EMBL/GenBank/DDBJ databases">
        <title>Comparative genomics and transcriptomics to analyze fruiting body development in filamentous ascomycetes.</title>
        <authorList>
            <consortium name="DOE Joint Genome Institute"/>
            <person name="Lutkenhaus R."/>
            <person name="Traeger S."/>
            <person name="Breuer J."/>
            <person name="Kuo A."/>
            <person name="Lipzen A."/>
            <person name="Pangilinan J."/>
            <person name="Dilworth D."/>
            <person name="Sandor L."/>
            <person name="Poggeler S."/>
            <person name="Barry K."/>
            <person name="Grigoriev I.V."/>
            <person name="Nowrousian M."/>
        </authorList>
    </citation>
    <scope>NUCLEOTIDE SEQUENCE [LARGE SCALE GENOMIC DNA]</scope>
    <source>
        <strain evidence="1 2">CBS 389.68</strain>
    </source>
</reference>
<dbReference type="EMBL" id="ML220123">
    <property type="protein sequence ID" value="TGZ80663.1"/>
    <property type="molecule type" value="Genomic_DNA"/>
</dbReference>
<keyword evidence="2" id="KW-1185">Reference proteome</keyword>
<dbReference type="Proteomes" id="UP000298138">
    <property type="component" value="Unassembled WGS sequence"/>
</dbReference>
<sequence>MIGIHLQTSFDLHMSDKYAAHSLQHASDGICEVQNTWPYARIQDTVPLPELGMKISSIPIQQRNFDDYGWKLPQIVPWSFRPRRNASTIRGSALVTEQNQPLEEYNAICISNTERNCWGLLSVAAEYLVLVTPVTSLSRFERYNSVGSTTELSSRKVTSPKTYLQLASLEPLLFSDYDLTRLLQSRWPDP</sequence>
<accession>A0A4S2MVU9</accession>
<dbReference type="InParanoid" id="A0A4S2MVU9"/>
<evidence type="ECO:0000313" key="1">
    <source>
        <dbReference type="EMBL" id="TGZ80663.1"/>
    </source>
</evidence>
<proteinExistence type="predicted"/>
<dbReference type="AlphaFoldDB" id="A0A4S2MVU9"/>
<organism evidence="1 2">
    <name type="scientific">Ascodesmis nigricans</name>
    <dbReference type="NCBI Taxonomy" id="341454"/>
    <lineage>
        <taxon>Eukaryota</taxon>
        <taxon>Fungi</taxon>
        <taxon>Dikarya</taxon>
        <taxon>Ascomycota</taxon>
        <taxon>Pezizomycotina</taxon>
        <taxon>Pezizomycetes</taxon>
        <taxon>Pezizales</taxon>
        <taxon>Ascodesmidaceae</taxon>
        <taxon>Ascodesmis</taxon>
    </lineage>
</organism>
<protein>
    <submittedName>
        <fullName evidence="1">Uncharacterized protein</fullName>
    </submittedName>
</protein>